<reference evidence="4 5" key="2">
    <citation type="submission" date="2014-05" db="EMBL/GenBank/DDBJ databases">
        <title>Genome sequence of Streptococcus gallolyticus.</title>
        <authorList>
            <person name="Del Campo R."/>
        </authorList>
    </citation>
    <scope>NUCLEOTIDE SEQUENCE [LARGE SCALE GENOMIC DNA]</scope>
    <source>
        <strain evidence="4 5">LMG17956</strain>
    </source>
</reference>
<name>A0A060RHQ5_9STRE</name>
<dbReference type="Gene3D" id="4.10.80.30">
    <property type="entry name" value="DNA polymerase, domain 6"/>
    <property type="match status" value="1"/>
</dbReference>
<evidence type="ECO:0000256" key="2">
    <source>
        <dbReference type="ARBA" id="ARBA00022801"/>
    </source>
</evidence>
<dbReference type="Proteomes" id="UP000027584">
    <property type="component" value="Unassembled WGS sequence"/>
</dbReference>
<dbReference type="Gene3D" id="1.10.530.10">
    <property type="match status" value="1"/>
</dbReference>
<evidence type="ECO:0000256" key="1">
    <source>
        <dbReference type="ARBA" id="ARBA00010266"/>
    </source>
</evidence>
<dbReference type="InterPro" id="IPR002901">
    <property type="entry name" value="MGlyc_endo_b_GlcNAc-like_dom"/>
</dbReference>
<accession>A0A060RHQ5</accession>
<dbReference type="SUPFAM" id="SSF53955">
    <property type="entry name" value="Lysozyme-like"/>
    <property type="match status" value="1"/>
</dbReference>
<keyword evidence="2 4" id="KW-0378">Hydrolase</keyword>
<organism evidence="4 5">
    <name type="scientific">Streptococcus gallolyticus</name>
    <dbReference type="NCBI Taxonomy" id="315405"/>
    <lineage>
        <taxon>Bacteria</taxon>
        <taxon>Bacillati</taxon>
        <taxon>Bacillota</taxon>
        <taxon>Bacilli</taxon>
        <taxon>Lactobacillales</taxon>
        <taxon>Streptococcaceae</taxon>
        <taxon>Streptococcus</taxon>
    </lineage>
</organism>
<evidence type="ECO:0000313" key="5">
    <source>
        <dbReference type="Proteomes" id="UP000027584"/>
    </source>
</evidence>
<dbReference type="PANTHER" id="PTHR33308:SF9">
    <property type="entry name" value="PEPTIDOGLYCAN HYDROLASE FLGJ"/>
    <property type="match status" value="1"/>
</dbReference>
<dbReference type="GO" id="GO:0004040">
    <property type="term" value="F:amidase activity"/>
    <property type="evidence" value="ECO:0007669"/>
    <property type="project" value="InterPro"/>
</dbReference>
<reference evidence="4 5" key="1">
    <citation type="submission" date="2014-02" db="EMBL/GenBank/DDBJ databases">
        <authorList>
            <person name="Manrique M."/>
        </authorList>
    </citation>
    <scope>NUCLEOTIDE SEQUENCE [LARGE SCALE GENOMIC DNA]</scope>
    <source>
        <strain evidence="4 5">LMG17956</strain>
    </source>
</reference>
<dbReference type="EMBL" id="CCBC010000173">
    <property type="protein sequence ID" value="CDO18181.1"/>
    <property type="molecule type" value="Genomic_DNA"/>
</dbReference>
<feature type="domain" description="Mannosyl-glycoprotein endo-beta-N-acetylglucosamidase-like" evidence="3">
    <location>
        <begin position="35"/>
        <end position="192"/>
    </location>
</feature>
<sequence>MKSHFSLKQFLTFVFIFFVGILLLCLHHATPSATKKQSVSYTQTEFIEEIAPTIQKVAASYGVRPSIIIAQAVLESNYGTNLLAVKYHNLFAVQVQDGQAAIELTYKSYFVNEWQIETGRFAVYKSWTAAIYDYFDLLQSGKLSDGAYDILVSNTGYKKPAQSLQDMGFSTDPDYATKLIAIIEKNNLTTYDK</sequence>
<dbReference type="PRINTS" id="PR01002">
    <property type="entry name" value="FLGFLGJ"/>
</dbReference>
<proteinExistence type="inferred from homology"/>
<comment type="caution">
    <text evidence="4">The sequence shown here is derived from an EMBL/GenBank/DDBJ whole genome shotgun (WGS) entry which is preliminary data.</text>
</comment>
<dbReference type="SMART" id="SM00047">
    <property type="entry name" value="LYZ2"/>
    <property type="match status" value="1"/>
</dbReference>
<dbReference type="PANTHER" id="PTHR33308">
    <property type="entry name" value="PEPTIDOGLYCAN HYDROLASE FLGJ"/>
    <property type="match status" value="1"/>
</dbReference>
<dbReference type="Pfam" id="PF01832">
    <property type="entry name" value="Glucosaminidase"/>
    <property type="match status" value="1"/>
</dbReference>
<dbReference type="AlphaFoldDB" id="A0A060RHQ5"/>
<evidence type="ECO:0000313" key="4">
    <source>
        <dbReference type="EMBL" id="CDO18181.1"/>
    </source>
</evidence>
<protein>
    <submittedName>
        <fullName evidence="4">Putative peptidoglycan hydrolase</fullName>
    </submittedName>
</protein>
<comment type="similarity">
    <text evidence="1">Belongs to the glycosyl hydrolase 73 family.</text>
</comment>
<dbReference type="InterPro" id="IPR023346">
    <property type="entry name" value="Lysozyme-like_dom_sf"/>
</dbReference>
<dbReference type="InterPro" id="IPR051056">
    <property type="entry name" value="Glycosyl_Hydrolase_73"/>
</dbReference>
<gene>
    <name evidence="4" type="ORF">BN963_SGAL_01376</name>
</gene>
<evidence type="ECO:0000259" key="3">
    <source>
        <dbReference type="SMART" id="SM00047"/>
    </source>
</evidence>